<reference evidence="2 3" key="1">
    <citation type="submission" date="2020-12" db="EMBL/GenBank/DDBJ databases">
        <title>Revised draft genomes of Rhodomicrobium vannielii ATCC 17100 and Rhodomicrobium udaipurense JA643.</title>
        <authorList>
            <person name="Conners E.M."/>
            <person name="Davenport E.J."/>
            <person name="Bose A."/>
        </authorList>
    </citation>
    <scope>NUCLEOTIDE SEQUENCE [LARGE SCALE GENOMIC DNA]</scope>
    <source>
        <strain evidence="2 3">JA643</strain>
    </source>
</reference>
<evidence type="ECO:0000313" key="3">
    <source>
        <dbReference type="Proteomes" id="UP000623250"/>
    </source>
</evidence>
<sequence>MFKAVVATCTAALTLAAANPAFALCSSQGLELMKSLDGTWKGKGAVTPIGGSPERIACRISYSLAGGDKINQLITCAGAAWKIEAASRVTCTGNRVEGLFEEKVAHNTGAVTGSIDGNQLVFEADSPNFRGNFHVTFKATGSHIVSITQFDSAKGRQVPVASVQLTR</sequence>
<comment type="caution">
    <text evidence="2">The sequence shown here is derived from an EMBL/GenBank/DDBJ whole genome shotgun (WGS) entry which is preliminary data.</text>
</comment>
<gene>
    <name evidence="2" type="ORF">JDN41_15855</name>
</gene>
<protein>
    <recommendedName>
        <fullName evidence="4">DUF1579 domain-containing protein</fullName>
    </recommendedName>
</protein>
<organism evidence="2 3">
    <name type="scientific">Rhodomicrobium udaipurense</name>
    <dbReference type="NCBI Taxonomy" id="1202716"/>
    <lineage>
        <taxon>Bacteria</taxon>
        <taxon>Pseudomonadati</taxon>
        <taxon>Pseudomonadota</taxon>
        <taxon>Alphaproteobacteria</taxon>
        <taxon>Hyphomicrobiales</taxon>
        <taxon>Hyphomicrobiaceae</taxon>
        <taxon>Rhodomicrobium</taxon>
    </lineage>
</organism>
<feature type="signal peptide" evidence="1">
    <location>
        <begin position="1"/>
        <end position="23"/>
    </location>
</feature>
<dbReference type="AlphaFoldDB" id="A0A8I1GGW6"/>
<evidence type="ECO:0000313" key="2">
    <source>
        <dbReference type="EMBL" id="MBJ7545029.1"/>
    </source>
</evidence>
<evidence type="ECO:0008006" key="4">
    <source>
        <dbReference type="Google" id="ProtNLM"/>
    </source>
</evidence>
<dbReference type="Proteomes" id="UP000623250">
    <property type="component" value="Unassembled WGS sequence"/>
</dbReference>
<feature type="chain" id="PRO_5034954950" description="DUF1579 domain-containing protein" evidence="1">
    <location>
        <begin position="24"/>
        <end position="167"/>
    </location>
</feature>
<keyword evidence="1" id="KW-0732">Signal</keyword>
<keyword evidence="3" id="KW-1185">Reference proteome</keyword>
<accession>A0A8I1GGW6</accession>
<dbReference type="EMBL" id="JAEMUK010000084">
    <property type="protein sequence ID" value="MBJ7545029.1"/>
    <property type="molecule type" value="Genomic_DNA"/>
</dbReference>
<dbReference type="RefSeq" id="WP_037240932.1">
    <property type="nucleotide sequence ID" value="NZ_JAEMUK010000084.1"/>
</dbReference>
<proteinExistence type="predicted"/>
<evidence type="ECO:0000256" key="1">
    <source>
        <dbReference type="SAM" id="SignalP"/>
    </source>
</evidence>
<name>A0A8I1GGW6_9HYPH</name>